<evidence type="ECO:0000259" key="4">
    <source>
        <dbReference type="Pfam" id="PF14833"/>
    </source>
</evidence>
<name>A0A6J6DD79_9ZZZZ</name>
<protein>
    <submittedName>
        <fullName evidence="5">Unannotated protein</fullName>
    </submittedName>
</protein>
<dbReference type="Gene3D" id="3.40.50.720">
    <property type="entry name" value="NAD(P)-binding Rossmann-like Domain"/>
    <property type="match status" value="1"/>
</dbReference>
<dbReference type="InterPro" id="IPR036291">
    <property type="entry name" value="NAD(P)-bd_dom_sf"/>
</dbReference>
<proteinExistence type="predicted"/>
<dbReference type="PANTHER" id="PTHR43060:SF15">
    <property type="entry name" value="3-HYDROXYISOBUTYRATE DEHYDROGENASE-LIKE 1, MITOCHONDRIAL-RELATED"/>
    <property type="match status" value="1"/>
</dbReference>
<dbReference type="InterPro" id="IPR006115">
    <property type="entry name" value="6PGDH_NADP-bd"/>
</dbReference>
<evidence type="ECO:0000256" key="1">
    <source>
        <dbReference type="ARBA" id="ARBA00023002"/>
    </source>
</evidence>
<dbReference type="GO" id="GO:0050661">
    <property type="term" value="F:NADP binding"/>
    <property type="evidence" value="ECO:0007669"/>
    <property type="project" value="InterPro"/>
</dbReference>
<dbReference type="InterPro" id="IPR008927">
    <property type="entry name" value="6-PGluconate_DH-like_C_sf"/>
</dbReference>
<evidence type="ECO:0000256" key="2">
    <source>
        <dbReference type="ARBA" id="ARBA00023027"/>
    </source>
</evidence>
<feature type="domain" description="3-hydroxyisobutyrate dehydrogenase-like NAD-binding" evidence="4">
    <location>
        <begin position="164"/>
        <end position="283"/>
    </location>
</feature>
<dbReference type="SUPFAM" id="SSF48179">
    <property type="entry name" value="6-phosphogluconate dehydrogenase C-terminal domain-like"/>
    <property type="match status" value="1"/>
</dbReference>
<dbReference type="GO" id="GO:0016491">
    <property type="term" value="F:oxidoreductase activity"/>
    <property type="evidence" value="ECO:0007669"/>
    <property type="project" value="UniProtKB-KW"/>
</dbReference>
<dbReference type="Gene3D" id="1.10.1040.10">
    <property type="entry name" value="N-(1-d-carboxylethyl)-l-norvaline Dehydrogenase, domain 2"/>
    <property type="match status" value="1"/>
</dbReference>
<dbReference type="PIRSF" id="PIRSF000103">
    <property type="entry name" value="HIBADH"/>
    <property type="match status" value="1"/>
</dbReference>
<dbReference type="PANTHER" id="PTHR43060">
    <property type="entry name" value="3-HYDROXYISOBUTYRATE DEHYDROGENASE-LIKE 1, MITOCHONDRIAL-RELATED"/>
    <property type="match status" value="1"/>
</dbReference>
<feature type="domain" description="6-phosphogluconate dehydrogenase NADP-binding" evidence="3">
    <location>
        <begin position="2"/>
        <end position="161"/>
    </location>
</feature>
<dbReference type="InterPro" id="IPR015815">
    <property type="entry name" value="HIBADH-related"/>
</dbReference>
<organism evidence="5">
    <name type="scientific">freshwater metagenome</name>
    <dbReference type="NCBI Taxonomy" id="449393"/>
    <lineage>
        <taxon>unclassified sequences</taxon>
        <taxon>metagenomes</taxon>
        <taxon>ecological metagenomes</taxon>
    </lineage>
</organism>
<dbReference type="GO" id="GO:0051287">
    <property type="term" value="F:NAD binding"/>
    <property type="evidence" value="ECO:0007669"/>
    <property type="project" value="InterPro"/>
</dbReference>
<dbReference type="SUPFAM" id="SSF51735">
    <property type="entry name" value="NAD(P)-binding Rossmann-fold domains"/>
    <property type="match status" value="1"/>
</dbReference>
<evidence type="ECO:0000313" key="5">
    <source>
        <dbReference type="EMBL" id="CAB4561254.1"/>
    </source>
</evidence>
<dbReference type="AlphaFoldDB" id="A0A6J6DD79"/>
<gene>
    <name evidence="5" type="ORF">UFOPK1643_00194</name>
</gene>
<sequence>MRVGYIGLGNLGVHLATSLQRNGFDLTVNDIDKGAAKNLLAMGAKWADSPKELAENVDIVITCLPSPAVVKHVMLADNGVLAGLKKGGVWMEMSTNDRHVIEEIAAIALEKGIDTLESPVTGGVHLAASGKITVLIGGELSVYEKCKKVIEAVGGQNFYMGPLGNASIIKVITNMLAFIHLVAAGEAMMLAKQGGLDLKTSFEAIRASSGTSFVHETETQLVLSGSYNIGFTMDLALKDIGFATEMGRTFGVPLELAAITEQAFVRGKAQYGGDAWSPKVIKLLEDAVGVELRAPGFPDVLTDTEGPK</sequence>
<dbReference type="InterPro" id="IPR013328">
    <property type="entry name" value="6PGD_dom2"/>
</dbReference>
<dbReference type="Pfam" id="PF03446">
    <property type="entry name" value="NAD_binding_2"/>
    <property type="match status" value="1"/>
</dbReference>
<keyword evidence="2" id="KW-0520">NAD</keyword>
<keyword evidence="1" id="KW-0560">Oxidoreductase</keyword>
<dbReference type="Pfam" id="PF14833">
    <property type="entry name" value="NAD_binding_11"/>
    <property type="match status" value="1"/>
</dbReference>
<dbReference type="InterPro" id="IPR029154">
    <property type="entry name" value="HIBADH-like_NADP-bd"/>
</dbReference>
<accession>A0A6J6DD79</accession>
<evidence type="ECO:0000259" key="3">
    <source>
        <dbReference type="Pfam" id="PF03446"/>
    </source>
</evidence>
<reference evidence="5" key="1">
    <citation type="submission" date="2020-05" db="EMBL/GenBank/DDBJ databases">
        <authorList>
            <person name="Chiriac C."/>
            <person name="Salcher M."/>
            <person name="Ghai R."/>
            <person name="Kavagutti S V."/>
        </authorList>
    </citation>
    <scope>NUCLEOTIDE SEQUENCE</scope>
</reference>
<dbReference type="EMBL" id="CAEZTK010000007">
    <property type="protein sequence ID" value="CAB4561254.1"/>
    <property type="molecule type" value="Genomic_DNA"/>
</dbReference>